<protein>
    <submittedName>
        <fullName evidence="1">Uncharacterized protein</fullName>
    </submittedName>
</protein>
<evidence type="ECO:0000313" key="1">
    <source>
        <dbReference type="EMBL" id="KOF90323.1"/>
    </source>
</evidence>
<gene>
    <name evidence="1" type="ORF">OCBIM_22011394mg</name>
</gene>
<sequence>MTGLTIGIWCRSSWPSLPQVEHCFIQQYGLDHSGEWFLLETVQDQVLGSSRVSPPSTSVCVGSGGFPMEVEGLEGHPMWSWLRKDGYAINISPSSCPR</sequence>
<reference evidence="1" key="1">
    <citation type="submission" date="2015-07" db="EMBL/GenBank/DDBJ databases">
        <title>MeaNS - Measles Nucleotide Surveillance Program.</title>
        <authorList>
            <person name="Tran T."/>
            <person name="Druce J."/>
        </authorList>
    </citation>
    <scope>NUCLEOTIDE SEQUENCE</scope>
    <source>
        <strain evidence="1">UCB-OBI-ISO-001</strain>
        <tissue evidence="1">Gonad</tissue>
    </source>
</reference>
<dbReference type="AlphaFoldDB" id="A0A0L8HM57"/>
<organism evidence="1">
    <name type="scientific">Octopus bimaculoides</name>
    <name type="common">California two-spotted octopus</name>
    <dbReference type="NCBI Taxonomy" id="37653"/>
    <lineage>
        <taxon>Eukaryota</taxon>
        <taxon>Metazoa</taxon>
        <taxon>Spiralia</taxon>
        <taxon>Lophotrochozoa</taxon>
        <taxon>Mollusca</taxon>
        <taxon>Cephalopoda</taxon>
        <taxon>Coleoidea</taxon>
        <taxon>Octopodiformes</taxon>
        <taxon>Octopoda</taxon>
        <taxon>Incirrata</taxon>
        <taxon>Octopodidae</taxon>
        <taxon>Octopus</taxon>
    </lineage>
</organism>
<accession>A0A0L8HM57</accession>
<dbReference type="EMBL" id="KQ417791">
    <property type="protein sequence ID" value="KOF90323.1"/>
    <property type="molecule type" value="Genomic_DNA"/>
</dbReference>
<proteinExistence type="predicted"/>
<name>A0A0L8HM57_OCTBM</name>